<dbReference type="Pfam" id="PF12831">
    <property type="entry name" value="FAD_oxidored"/>
    <property type="match status" value="2"/>
</dbReference>
<organism evidence="2 3">
    <name type="scientific">Iningainema tapete BLCC-T55</name>
    <dbReference type="NCBI Taxonomy" id="2748662"/>
    <lineage>
        <taxon>Bacteria</taxon>
        <taxon>Bacillati</taxon>
        <taxon>Cyanobacteriota</taxon>
        <taxon>Cyanophyceae</taxon>
        <taxon>Nostocales</taxon>
        <taxon>Scytonemataceae</taxon>
        <taxon>Iningainema tapete</taxon>
    </lineage>
</organism>
<keyword evidence="1" id="KW-1133">Transmembrane helix</keyword>
<accession>A0A8J6XHQ7</accession>
<dbReference type="Proteomes" id="UP000629098">
    <property type="component" value="Unassembled WGS sequence"/>
</dbReference>
<reference evidence="2" key="1">
    <citation type="submission" date="2020-09" db="EMBL/GenBank/DDBJ databases">
        <title>Iningainema tapete sp. nov. (Scytonemataceae, Cyanobacteria) from greenhouses in central Florida (USA) produces two types of nodularin with biosynthetic potential for microcystin-LR and anabaenopeptins.</title>
        <authorList>
            <person name="Berthold D.E."/>
            <person name="Lefler F.W."/>
            <person name="Huang I.-S."/>
            <person name="Abdulla H."/>
            <person name="Zimba P.V."/>
            <person name="Laughinghouse H.D. IV."/>
        </authorList>
    </citation>
    <scope>NUCLEOTIDE SEQUENCE</scope>
    <source>
        <strain evidence="2">BLCCT55</strain>
    </source>
</reference>
<name>A0A8J6XHQ7_9CYAN</name>
<dbReference type="RefSeq" id="WP_190827002.1">
    <property type="nucleotide sequence ID" value="NZ_CAWPPI010000039.1"/>
</dbReference>
<dbReference type="EMBL" id="JACXAE010000039">
    <property type="protein sequence ID" value="MBD2772451.1"/>
    <property type="molecule type" value="Genomic_DNA"/>
</dbReference>
<protein>
    <submittedName>
        <fullName evidence="2">FAD-dependent oxidoreductase</fullName>
    </submittedName>
</protein>
<evidence type="ECO:0000313" key="2">
    <source>
        <dbReference type="EMBL" id="MBD2772451.1"/>
    </source>
</evidence>
<keyword evidence="1" id="KW-0472">Membrane</keyword>
<dbReference type="Gene3D" id="3.50.50.60">
    <property type="entry name" value="FAD/NAD(P)-binding domain"/>
    <property type="match status" value="1"/>
</dbReference>
<dbReference type="GO" id="GO:0008734">
    <property type="term" value="F:L-aspartate oxidase activity"/>
    <property type="evidence" value="ECO:0007669"/>
    <property type="project" value="InterPro"/>
</dbReference>
<dbReference type="InterPro" id="IPR036188">
    <property type="entry name" value="FAD/NAD-bd_sf"/>
</dbReference>
<comment type="caution">
    <text evidence="2">The sequence shown here is derived from an EMBL/GenBank/DDBJ whole genome shotgun (WGS) entry which is preliminary data.</text>
</comment>
<dbReference type="InterPro" id="IPR005288">
    <property type="entry name" value="NadB"/>
</dbReference>
<evidence type="ECO:0000256" key="1">
    <source>
        <dbReference type="SAM" id="Phobius"/>
    </source>
</evidence>
<feature type="transmembrane region" description="Helical" evidence="1">
    <location>
        <begin position="7"/>
        <end position="26"/>
    </location>
</feature>
<keyword evidence="3" id="KW-1185">Reference proteome</keyword>
<dbReference type="PANTHER" id="PTHR42716:SF1">
    <property type="entry name" value="SLL0471 PROTEIN"/>
    <property type="match status" value="1"/>
</dbReference>
<keyword evidence="1" id="KW-0812">Transmembrane</keyword>
<dbReference type="SUPFAM" id="SSF51905">
    <property type="entry name" value="FAD/NAD(P)-binding domain"/>
    <property type="match status" value="1"/>
</dbReference>
<evidence type="ECO:0000313" key="3">
    <source>
        <dbReference type="Proteomes" id="UP000629098"/>
    </source>
</evidence>
<dbReference type="PANTHER" id="PTHR42716">
    <property type="entry name" value="L-ASPARTATE OXIDASE"/>
    <property type="match status" value="1"/>
</dbReference>
<dbReference type="GO" id="GO:0009435">
    <property type="term" value="P:NAD+ biosynthetic process"/>
    <property type="evidence" value="ECO:0007669"/>
    <property type="project" value="InterPro"/>
</dbReference>
<sequence>MKLPHRLVQYLLLISALSFLVAVGYLHTHKRTGKSTQTTQAKVKPPITPNGLPQLNPLPAAKEVWECSVVVVGGSLGGVAAAAKAMQSGAKTCLIELTPWIGGQISSQGVSAVDESLAMRAKENYSKSWIDFKQLIKQQPVELPAWANTSSLKVADINSCWVGKLCFPPKAGASASEQLLQSSSRLAPGSRWGTSIAFKGAKFDSTGKQIVAIYAVKRIPRESNYTPKGRLSQELTSWYSWFNNEEFEKVPVRLQAPVGSRMIVIDATDTGELVGWAGIPHRLGSESRATTGEIHAAPQDNPKCTQAFTFPFVLALRDDGGLSRTQLAQIELGISKEEHRRDYSVKGFPFFAGRSFFNYRRIVSKTRNDPFVDHPVLGDMTMVNWNRGNDWNLINPPLILTSEELTASGQRQNWMGGVSLAALKEGENHALLFAEWLMETQNKPGYPLAYLFGSESLMGTTSGLSMVPYIREGRRILGRIAHGQSEFMMREADIRTDVSGGRDFSKTVVAVTHYDIDIHGCRDRNWKPANEATKAPAREFVVRPVKIPLESMIPQRVDNLLIGGKSIAVTHIVNAVTRVHNSEWSIGAAAGVTAAWLLTQPDLTPADIIPQQRMAQLQQTMRKQGLRLSW</sequence>
<gene>
    <name evidence="2" type="ORF">ICL16_10270</name>
</gene>
<proteinExistence type="predicted"/>
<dbReference type="AlphaFoldDB" id="A0A8J6XHQ7"/>